<feature type="region of interest" description="Disordered" evidence="2">
    <location>
        <begin position="230"/>
        <end position="384"/>
    </location>
</feature>
<feature type="compositionally biased region" description="Polar residues" evidence="2">
    <location>
        <begin position="337"/>
        <end position="349"/>
    </location>
</feature>
<gene>
    <name evidence="3" type="ORF">J3Q64DRAFT_1699632</name>
</gene>
<dbReference type="EMBL" id="JBCLYO010000012">
    <property type="protein sequence ID" value="KAL0084263.1"/>
    <property type="molecule type" value="Genomic_DNA"/>
</dbReference>
<evidence type="ECO:0000313" key="4">
    <source>
        <dbReference type="Proteomes" id="UP001448207"/>
    </source>
</evidence>
<feature type="compositionally biased region" description="Polar residues" evidence="2">
    <location>
        <begin position="163"/>
        <end position="172"/>
    </location>
</feature>
<feature type="compositionally biased region" description="Pro residues" evidence="2">
    <location>
        <begin position="29"/>
        <end position="42"/>
    </location>
</feature>
<evidence type="ECO:0000313" key="3">
    <source>
        <dbReference type="EMBL" id="KAL0084263.1"/>
    </source>
</evidence>
<keyword evidence="4" id="KW-1185">Reference proteome</keyword>
<dbReference type="Proteomes" id="UP001448207">
    <property type="component" value="Unassembled WGS sequence"/>
</dbReference>
<comment type="caution">
    <text evidence="3">The sequence shown here is derived from an EMBL/GenBank/DDBJ whole genome shotgun (WGS) entry which is preliminary data.</text>
</comment>
<organism evidence="3 4">
    <name type="scientific">Phycomyces blakesleeanus</name>
    <dbReference type="NCBI Taxonomy" id="4837"/>
    <lineage>
        <taxon>Eukaryota</taxon>
        <taxon>Fungi</taxon>
        <taxon>Fungi incertae sedis</taxon>
        <taxon>Mucoromycota</taxon>
        <taxon>Mucoromycotina</taxon>
        <taxon>Mucoromycetes</taxon>
        <taxon>Mucorales</taxon>
        <taxon>Phycomycetaceae</taxon>
        <taxon>Phycomyces</taxon>
    </lineage>
</organism>
<feature type="compositionally biased region" description="Basic and acidic residues" evidence="2">
    <location>
        <begin position="265"/>
        <end position="275"/>
    </location>
</feature>
<name>A0ABR3AWI6_PHYBL</name>
<feature type="compositionally biased region" description="Polar residues" evidence="2">
    <location>
        <begin position="448"/>
        <end position="459"/>
    </location>
</feature>
<feature type="coiled-coil region" evidence="1">
    <location>
        <begin position="189"/>
        <end position="216"/>
    </location>
</feature>
<keyword evidence="1" id="KW-0175">Coiled coil</keyword>
<feature type="compositionally biased region" description="Low complexity" evidence="2">
    <location>
        <begin position="251"/>
        <end position="264"/>
    </location>
</feature>
<accession>A0ABR3AWI6</accession>
<feature type="compositionally biased region" description="Acidic residues" evidence="2">
    <location>
        <begin position="293"/>
        <end position="308"/>
    </location>
</feature>
<feature type="region of interest" description="Disordered" evidence="2">
    <location>
        <begin position="1"/>
        <end position="177"/>
    </location>
</feature>
<evidence type="ECO:0000256" key="2">
    <source>
        <dbReference type="SAM" id="MobiDB-lite"/>
    </source>
</evidence>
<protein>
    <submittedName>
        <fullName evidence="3">Uncharacterized protein</fullName>
    </submittedName>
</protein>
<feature type="region of interest" description="Disordered" evidence="2">
    <location>
        <begin position="445"/>
        <end position="485"/>
    </location>
</feature>
<proteinExistence type="predicted"/>
<evidence type="ECO:0000256" key="1">
    <source>
        <dbReference type="SAM" id="Coils"/>
    </source>
</evidence>
<sequence>MSIQAQADDIDGRGYRSTHSKQNPQGPTKSPPPVLMPCPVPATAPTRPLVQLRQASSSSASLQTTDAKNTHKQSLAAKYANKSHSTAFQPFHPPQIPTTKILSPISRSPHDNNRPAQPKSGANGPLPTTKRSPETLEPAPIPIPVPVPIESQKDSRQIHITPPESTHPQDNYAQDGGYTRASIISPDIHQAVMRQNELLRQQLELLKLENHKFKDRQVVLEQHIMTNHTWQRHPQDQWRTSGVTGSGGRGPQVRRSSVSRSRSWGPEDPRSHVVNHETPIAPRYIPVATQQQGEEDVEHEEREEEEEDRPDRRGNSSGGSTGRRGLNKGKARRGPTASLSDSIAQSHRVVSQDPIMSPSENQRSTSRNHRSRSQPRILDHPSTGNYILDDGWYQPDIRHGRWHDYNQDYTVIDSRGEYVTYGDDQYYSGDEEDYYYTACEPIPRKSSGHWSTRQHQQMPVRTESLRRVRSSQSTNLPRERHSRQPVYQQREVFAGAIPRQTYRGEPGYMSPAAMSPGVNGTYTEYRSRPGYPTQYIQRVSSRGRPVYPADLEPVRSYSSYGPMT</sequence>
<reference evidence="3 4" key="1">
    <citation type="submission" date="2024-04" db="EMBL/GenBank/DDBJ databases">
        <title>Symmetric and asymmetric DNA N6-adenine methylation regulates different biological responses in Mucorales.</title>
        <authorList>
            <consortium name="Lawrence Berkeley National Laboratory"/>
            <person name="Lax C."/>
            <person name="Mondo S.J."/>
            <person name="Osorio-Concepcion M."/>
            <person name="Muszewska A."/>
            <person name="Corrochano-Luque M."/>
            <person name="Gutierrez G."/>
            <person name="Riley R."/>
            <person name="Lipzen A."/>
            <person name="Guo J."/>
            <person name="Hundley H."/>
            <person name="Amirebrahimi M."/>
            <person name="Ng V."/>
            <person name="Lorenzo-Gutierrez D."/>
            <person name="Binder U."/>
            <person name="Yang J."/>
            <person name="Song Y."/>
            <person name="Canovas D."/>
            <person name="Navarro E."/>
            <person name="Freitag M."/>
            <person name="Gabaldon T."/>
            <person name="Grigoriev I.V."/>
            <person name="Corrochano L.M."/>
            <person name="Nicolas F.E."/>
            <person name="Garre V."/>
        </authorList>
    </citation>
    <scope>NUCLEOTIDE SEQUENCE [LARGE SCALE GENOMIC DNA]</scope>
    <source>
        <strain evidence="3 4">L51</strain>
    </source>
</reference>